<dbReference type="EMBL" id="CAJFCW020000003">
    <property type="protein sequence ID" value="CAG9106603.1"/>
    <property type="molecule type" value="Genomic_DNA"/>
</dbReference>
<comment type="caution">
    <text evidence="2">The sequence shown here is derived from an EMBL/GenBank/DDBJ whole genome shotgun (WGS) entry which is preliminary data.</text>
</comment>
<dbReference type="CDD" id="cd09917">
    <property type="entry name" value="F-box_SF"/>
    <property type="match status" value="1"/>
</dbReference>
<dbReference type="OrthoDB" id="5783348at2759"/>
<dbReference type="InterPro" id="IPR001810">
    <property type="entry name" value="F-box_dom"/>
</dbReference>
<reference evidence="2" key="1">
    <citation type="submission" date="2020-09" db="EMBL/GenBank/DDBJ databases">
        <authorList>
            <person name="Kikuchi T."/>
        </authorList>
    </citation>
    <scope>NUCLEOTIDE SEQUENCE</scope>
    <source>
        <strain evidence="2">SH1</strain>
    </source>
</reference>
<evidence type="ECO:0000313" key="3">
    <source>
        <dbReference type="Proteomes" id="UP000614601"/>
    </source>
</evidence>
<keyword evidence="3" id="KW-1185">Reference proteome</keyword>
<protein>
    <recommendedName>
        <fullName evidence="1">F-box domain-containing protein</fullName>
    </recommendedName>
</protein>
<dbReference type="Proteomes" id="UP000614601">
    <property type="component" value="Unassembled WGS sequence"/>
</dbReference>
<feature type="domain" description="F-box" evidence="1">
    <location>
        <begin position="10"/>
        <end position="60"/>
    </location>
</feature>
<proteinExistence type="predicted"/>
<organism evidence="2 3">
    <name type="scientific">Bursaphelenchus okinawaensis</name>
    <dbReference type="NCBI Taxonomy" id="465554"/>
    <lineage>
        <taxon>Eukaryota</taxon>
        <taxon>Metazoa</taxon>
        <taxon>Ecdysozoa</taxon>
        <taxon>Nematoda</taxon>
        <taxon>Chromadorea</taxon>
        <taxon>Rhabditida</taxon>
        <taxon>Tylenchina</taxon>
        <taxon>Tylenchomorpha</taxon>
        <taxon>Aphelenchoidea</taxon>
        <taxon>Aphelenchoididae</taxon>
        <taxon>Bursaphelenchus</taxon>
    </lineage>
</organism>
<dbReference type="SMART" id="SM00256">
    <property type="entry name" value="FBOX"/>
    <property type="match status" value="1"/>
</dbReference>
<dbReference type="InterPro" id="IPR036047">
    <property type="entry name" value="F-box-like_dom_sf"/>
</dbReference>
<evidence type="ECO:0000259" key="1">
    <source>
        <dbReference type="PROSITE" id="PS50181"/>
    </source>
</evidence>
<name>A0A811KMC7_9BILA</name>
<sequence>MGASESRTSIPTLSTIPNEIQLQIFEHLNVNDVSNLAKTCSDLNSFVKAQQKFLARWTRHLDVDLNEKQCRIRRESSSNQVMCQCDLEDSEEFLNEVEVSTLTLTGPLSDDAALDRLISMMNSSKQFKIKSFRMKKVVIQSKRLCERLYQLLANGTCHAISLEECQLACGFSETQADKMGELCQFTVKDCAPLNGLNLLNKYLSKLAYDMRFSNKKSVPFYAEAPDLTVQEICHFIKSWIQISEVPFFQIYVTQCDSHFFNDFLSQCQRLNLAHHHLKFTSKAHPTAYIQCQYDQELSRFQIYPIVDVPAVGPTGYCNARYFRDF</sequence>
<dbReference type="SUPFAM" id="SSF81383">
    <property type="entry name" value="F-box domain"/>
    <property type="match status" value="1"/>
</dbReference>
<dbReference type="EMBL" id="CAJFDH010000003">
    <property type="protein sequence ID" value="CAD5216775.1"/>
    <property type="molecule type" value="Genomic_DNA"/>
</dbReference>
<dbReference type="Pfam" id="PF12937">
    <property type="entry name" value="F-box-like"/>
    <property type="match status" value="1"/>
</dbReference>
<dbReference type="AlphaFoldDB" id="A0A811KMC7"/>
<dbReference type="PROSITE" id="PS50181">
    <property type="entry name" value="FBOX"/>
    <property type="match status" value="1"/>
</dbReference>
<evidence type="ECO:0000313" key="2">
    <source>
        <dbReference type="EMBL" id="CAD5216775.1"/>
    </source>
</evidence>
<accession>A0A811KMC7</accession>
<gene>
    <name evidence="2" type="ORF">BOKJ2_LOCUS6756</name>
</gene>
<dbReference type="Proteomes" id="UP000783686">
    <property type="component" value="Unassembled WGS sequence"/>
</dbReference>